<feature type="transmembrane region" description="Helical" evidence="2">
    <location>
        <begin position="85"/>
        <end position="108"/>
    </location>
</feature>
<feature type="transmembrane region" description="Helical" evidence="2">
    <location>
        <begin position="249"/>
        <end position="277"/>
    </location>
</feature>
<feature type="transmembrane region" description="Helical" evidence="2">
    <location>
        <begin position="218"/>
        <end position="237"/>
    </location>
</feature>
<feature type="transmembrane region" description="Helical" evidence="2">
    <location>
        <begin position="187"/>
        <end position="206"/>
    </location>
</feature>
<feature type="transmembrane region" description="Helical" evidence="2">
    <location>
        <begin position="128"/>
        <end position="147"/>
    </location>
</feature>
<evidence type="ECO:0000256" key="1">
    <source>
        <dbReference type="SAM" id="MobiDB-lite"/>
    </source>
</evidence>
<feature type="transmembrane region" description="Helical" evidence="2">
    <location>
        <begin position="159"/>
        <end position="181"/>
    </location>
</feature>
<evidence type="ECO:0000313" key="3">
    <source>
        <dbReference type="EMBL" id="CAH1104913.1"/>
    </source>
</evidence>
<keyword evidence="2" id="KW-0472">Membrane</keyword>
<gene>
    <name evidence="3" type="ORF">PSYICH_LOCUS5838</name>
</gene>
<feature type="region of interest" description="Disordered" evidence="1">
    <location>
        <begin position="301"/>
        <end position="321"/>
    </location>
</feature>
<accession>A0A9P0G9H8</accession>
<dbReference type="Proteomes" id="UP001153636">
    <property type="component" value="Chromosome 18"/>
</dbReference>
<keyword evidence="2" id="KW-1133">Transmembrane helix</keyword>
<feature type="transmembrane region" description="Helical" evidence="2">
    <location>
        <begin position="44"/>
        <end position="64"/>
    </location>
</feature>
<evidence type="ECO:0000256" key="2">
    <source>
        <dbReference type="SAM" id="Phobius"/>
    </source>
</evidence>
<sequence length="321" mass="37883">MSAHPMTIEILENDPLQEANLTTFYQQMKSTYETLSTVSYFTDIIKIIIIIFVILVDIFLIDILRCNSKLKTKVNQIILHYSVSHILFTICHTLVFDFIIVTGLILYLPSILFDILYFFQNFGLLLNYIFSFGLGMEWLCTVYNPYFGQHCKTINNYSIIMFYLIGAGLCGIQVGFMFTSYWYVESIIPKMIYLVCLMFILVCNLFQYKRRNIANKDTYVLSIANVLILFWVPLFIYDEFLMYWTYGSYILYTIALFTIDIPQWLTFITPIAVVIILRRHDEQFRRAIDRRSMWLLKNSDENSEEDDEQNNVTSDTNIFNV</sequence>
<keyword evidence="2" id="KW-0812">Transmembrane</keyword>
<dbReference type="OrthoDB" id="6784480at2759"/>
<protein>
    <submittedName>
        <fullName evidence="3">Uncharacterized protein</fullName>
    </submittedName>
</protein>
<proteinExistence type="predicted"/>
<dbReference type="EMBL" id="OV651830">
    <property type="protein sequence ID" value="CAH1104913.1"/>
    <property type="molecule type" value="Genomic_DNA"/>
</dbReference>
<organism evidence="3 4">
    <name type="scientific">Psylliodes chrysocephalus</name>
    <dbReference type="NCBI Taxonomy" id="3402493"/>
    <lineage>
        <taxon>Eukaryota</taxon>
        <taxon>Metazoa</taxon>
        <taxon>Ecdysozoa</taxon>
        <taxon>Arthropoda</taxon>
        <taxon>Hexapoda</taxon>
        <taxon>Insecta</taxon>
        <taxon>Pterygota</taxon>
        <taxon>Neoptera</taxon>
        <taxon>Endopterygota</taxon>
        <taxon>Coleoptera</taxon>
        <taxon>Polyphaga</taxon>
        <taxon>Cucujiformia</taxon>
        <taxon>Chrysomeloidea</taxon>
        <taxon>Chrysomelidae</taxon>
        <taxon>Galerucinae</taxon>
        <taxon>Alticini</taxon>
        <taxon>Psylliodes</taxon>
    </lineage>
</organism>
<reference evidence="3" key="1">
    <citation type="submission" date="2022-01" db="EMBL/GenBank/DDBJ databases">
        <authorList>
            <person name="King R."/>
        </authorList>
    </citation>
    <scope>NUCLEOTIDE SEQUENCE</scope>
</reference>
<feature type="compositionally biased region" description="Polar residues" evidence="1">
    <location>
        <begin position="312"/>
        <end position="321"/>
    </location>
</feature>
<dbReference type="AlphaFoldDB" id="A0A9P0G9H8"/>
<keyword evidence="4" id="KW-1185">Reference proteome</keyword>
<evidence type="ECO:0000313" key="4">
    <source>
        <dbReference type="Proteomes" id="UP001153636"/>
    </source>
</evidence>
<name>A0A9P0G9H8_9CUCU</name>
<dbReference type="SUPFAM" id="SSF81321">
    <property type="entry name" value="Family A G protein-coupled receptor-like"/>
    <property type="match status" value="1"/>
</dbReference>